<evidence type="ECO:0000313" key="5">
    <source>
        <dbReference type="Proteomes" id="UP000824998"/>
    </source>
</evidence>
<evidence type="ECO:0000313" key="4">
    <source>
        <dbReference type="EMBL" id="KAG9237869.1"/>
    </source>
</evidence>
<dbReference type="Proteomes" id="UP000824998">
    <property type="component" value="Unassembled WGS sequence"/>
</dbReference>
<dbReference type="AlphaFoldDB" id="A0A9P8C8L7"/>
<dbReference type="PANTHER" id="PTHR10039">
    <property type="entry name" value="AMELOGENIN"/>
    <property type="match status" value="1"/>
</dbReference>
<dbReference type="InterPro" id="IPR036770">
    <property type="entry name" value="Ankyrin_rpt-contain_sf"/>
</dbReference>
<feature type="domain" description="Nephrocystin 3-like N-terminal" evidence="3">
    <location>
        <begin position="150"/>
        <end position="327"/>
    </location>
</feature>
<sequence length="847" mass="95202">MEGILKGLKDLAINQLFKTATQSQMVRLEKAIQELSEVEPSVLDSDFGDSGPLNVTQNVTHGGTGNQAVNRGGKQENVFGQKFLSQGGAMNFEIYYQLFHSINSQRFVSPSDQPLDLEQFFLKEKEACLQSLSFRDIDARRLEISSAHEGTCGWFFRTDDFQQWRNRSDLSSHNGVLWIKGHPGTGKSTLMKHTWRHHGQNFKDHIVAAYFSHAQGDDFEKTPLGMLRSLSYQLLLEEPSLYERFVSKFREKLQKHGTREWEWRQSELNEFLLSEIQWCQSRPLLLLIDALDECNESDVQYVVEFLEALSIKVIDAKITINTCLSSRHYPSIRMENTPELVLERREEHCKDISTYVRDKLIIRDEEIEKRVLQMASNIFMWVVLFVTILNKAYQEGKVDSMRQKLSDVPKSLEELFGTLLSNDDIDKHETVLVLQCVLFTRRPLKPEELYFAMIAETTAKNFGAWNRSKITVDIIQRRITNSSRGLIETRKGQGTVQFIHKSVIDILLRNLRLQTLDPTLELEVIGKSHDCLRACCMSYLMIDGLPLAKERSQVNELSFDYPFLEYASTYVLDHAEEAQGRGIEQKCFLHSLQPQHKMFERLIHIHNAFERIPGLGCDKSVTPLYTLSFHGYYELVKVVLFEEQIDIDAQGGPYGSALQAASVEGNEEVVRMLLEKGADINAQGGLFGTALQAASVKGKENVVRILLGKGADVNAQGGPYGSALQAAPVKGKENVVRILLGKGADVNAQGGPYGSALHAASVEGNEKVVRILLEKGADINSQGGLFGGALQATLAEGNEEFVRILLEKEADVHAQSGSYSITLQIASAKGNEEVVRILLEKEADIIT</sequence>
<dbReference type="Gene3D" id="1.25.40.20">
    <property type="entry name" value="Ankyrin repeat-containing domain"/>
    <property type="match status" value="1"/>
</dbReference>
<accession>A0A9P8C8L7</accession>
<gene>
    <name evidence="4" type="ORF">BJ875DRAFT_114429</name>
</gene>
<dbReference type="Pfam" id="PF24883">
    <property type="entry name" value="NPHP3_N"/>
    <property type="match status" value="1"/>
</dbReference>
<feature type="repeat" description="ANK" evidence="2">
    <location>
        <begin position="722"/>
        <end position="751"/>
    </location>
</feature>
<reference evidence="4" key="1">
    <citation type="journal article" date="2021" name="IMA Fungus">
        <title>Genomic characterization of three marine fungi, including Emericellopsis atlantica sp. nov. with signatures of a generalist lifestyle and marine biomass degradation.</title>
        <authorList>
            <person name="Hagestad O.C."/>
            <person name="Hou L."/>
            <person name="Andersen J.H."/>
            <person name="Hansen E.H."/>
            <person name="Altermark B."/>
            <person name="Li C."/>
            <person name="Kuhnert E."/>
            <person name="Cox R.J."/>
            <person name="Crous P.W."/>
            <person name="Spatafora J.W."/>
            <person name="Lail K."/>
            <person name="Amirebrahimi M."/>
            <person name="Lipzen A."/>
            <person name="Pangilinan J."/>
            <person name="Andreopoulos W."/>
            <person name="Hayes R.D."/>
            <person name="Ng V."/>
            <person name="Grigoriev I.V."/>
            <person name="Jackson S.A."/>
            <person name="Sutton T.D.S."/>
            <person name="Dobson A.D.W."/>
            <person name="Rama T."/>
        </authorList>
    </citation>
    <scope>NUCLEOTIDE SEQUENCE</scope>
    <source>
        <strain evidence="4">TRa018bII</strain>
    </source>
</reference>
<dbReference type="SUPFAM" id="SSF52540">
    <property type="entry name" value="P-loop containing nucleoside triphosphate hydrolases"/>
    <property type="match status" value="1"/>
</dbReference>
<dbReference type="PROSITE" id="PS50297">
    <property type="entry name" value="ANK_REP_REGION"/>
    <property type="match status" value="3"/>
</dbReference>
<keyword evidence="1" id="KW-0677">Repeat</keyword>
<dbReference type="SMART" id="SM00248">
    <property type="entry name" value="ANK"/>
    <property type="match status" value="7"/>
</dbReference>
<dbReference type="SUPFAM" id="SSF48403">
    <property type="entry name" value="Ankyrin repeat"/>
    <property type="match status" value="1"/>
</dbReference>
<evidence type="ECO:0000256" key="1">
    <source>
        <dbReference type="ARBA" id="ARBA00022737"/>
    </source>
</evidence>
<keyword evidence="2" id="KW-0040">ANK repeat</keyword>
<dbReference type="Pfam" id="PF12796">
    <property type="entry name" value="Ank_2"/>
    <property type="match status" value="2"/>
</dbReference>
<dbReference type="InterPro" id="IPR002110">
    <property type="entry name" value="Ankyrin_rpt"/>
</dbReference>
<evidence type="ECO:0000256" key="2">
    <source>
        <dbReference type="PROSITE-ProRule" id="PRU00023"/>
    </source>
</evidence>
<proteinExistence type="predicted"/>
<organism evidence="4 5">
    <name type="scientific">Amylocarpus encephaloides</name>
    <dbReference type="NCBI Taxonomy" id="45428"/>
    <lineage>
        <taxon>Eukaryota</taxon>
        <taxon>Fungi</taxon>
        <taxon>Dikarya</taxon>
        <taxon>Ascomycota</taxon>
        <taxon>Pezizomycotina</taxon>
        <taxon>Leotiomycetes</taxon>
        <taxon>Helotiales</taxon>
        <taxon>Helotiales incertae sedis</taxon>
        <taxon>Amylocarpus</taxon>
    </lineage>
</organism>
<dbReference type="Gene3D" id="3.40.50.300">
    <property type="entry name" value="P-loop containing nucleotide triphosphate hydrolases"/>
    <property type="match status" value="1"/>
</dbReference>
<evidence type="ECO:0000259" key="3">
    <source>
        <dbReference type="Pfam" id="PF24883"/>
    </source>
</evidence>
<dbReference type="PANTHER" id="PTHR10039:SF5">
    <property type="entry name" value="NACHT DOMAIN-CONTAINING PROTEIN"/>
    <property type="match status" value="1"/>
</dbReference>
<dbReference type="InterPro" id="IPR056884">
    <property type="entry name" value="NPHP3-like_N"/>
</dbReference>
<dbReference type="PROSITE" id="PS50088">
    <property type="entry name" value="ANK_REPEAT"/>
    <property type="match status" value="4"/>
</dbReference>
<dbReference type="EMBL" id="MU251379">
    <property type="protein sequence ID" value="KAG9237869.1"/>
    <property type="molecule type" value="Genomic_DNA"/>
</dbReference>
<feature type="repeat" description="ANK" evidence="2">
    <location>
        <begin position="755"/>
        <end position="784"/>
    </location>
</feature>
<feature type="repeat" description="ANK" evidence="2">
    <location>
        <begin position="689"/>
        <end position="718"/>
    </location>
</feature>
<dbReference type="OrthoDB" id="1658288at2759"/>
<name>A0A9P8C8L7_9HELO</name>
<dbReference type="InterPro" id="IPR027417">
    <property type="entry name" value="P-loop_NTPase"/>
</dbReference>
<keyword evidence="5" id="KW-1185">Reference proteome</keyword>
<feature type="repeat" description="ANK" evidence="2">
    <location>
        <begin position="656"/>
        <end position="685"/>
    </location>
</feature>
<comment type="caution">
    <text evidence="4">The sequence shown here is derived from an EMBL/GenBank/DDBJ whole genome shotgun (WGS) entry which is preliminary data.</text>
</comment>
<protein>
    <recommendedName>
        <fullName evidence="3">Nephrocystin 3-like N-terminal domain-containing protein</fullName>
    </recommendedName>
</protein>